<gene>
    <name evidence="4" type="ORF">AS28_05451</name>
</gene>
<dbReference type="InterPro" id="IPR051320">
    <property type="entry name" value="Viral_Replic_Matur_Polypro"/>
</dbReference>
<reference evidence="4 5" key="1">
    <citation type="submission" date="2014-04" db="EMBL/GenBank/DDBJ databases">
        <title>Genome evolution of avian class.</title>
        <authorList>
            <person name="Zhang G."/>
            <person name="Li C."/>
        </authorList>
    </citation>
    <scope>NUCLEOTIDE SEQUENCE [LARGE SCALE GENOMIC DNA]</scope>
    <source>
        <strain evidence="4">BGI_AS28</strain>
    </source>
</reference>
<dbReference type="Gene3D" id="3.10.10.10">
    <property type="entry name" value="HIV Type 1 Reverse Transcriptase, subunit A, domain 1"/>
    <property type="match status" value="1"/>
</dbReference>
<name>A0A093NVT2_PYGAD</name>
<evidence type="ECO:0000259" key="3">
    <source>
        <dbReference type="PROSITE" id="PS50878"/>
    </source>
</evidence>
<protein>
    <recommendedName>
        <fullName evidence="2">ribonuclease H</fullName>
        <ecNumber evidence="2">3.1.26.4</ecNumber>
    </recommendedName>
</protein>
<dbReference type="Proteomes" id="UP000054081">
    <property type="component" value="Unassembled WGS sequence"/>
</dbReference>
<dbReference type="GO" id="GO:0004523">
    <property type="term" value="F:RNA-DNA hybrid ribonuclease activity"/>
    <property type="evidence" value="ECO:0007669"/>
    <property type="project" value="UniProtKB-EC"/>
</dbReference>
<dbReference type="Gene3D" id="3.30.70.270">
    <property type="match status" value="2"/>
</dbReference>
<feature type="non-terminal residue" evidence="4">
    <location>
        <position position="228"/>
    </location>
</feature>
<keyword evidence="5" id="KW-1185">Reference proteome</keyword>
<organism evidence="4 5">
    <name type="scientific">Pygoscelis adeliae</name>
    <name type="common">Adelie penguin</name>
    <dbReference type="NCBI Taxonomy" id="9238"/>
    <lineage>
        <taxon>Eukaryota</taxon>
        <taxon>Metazoa</taxon>
        <taxon>Chordata</taxon>
        <taxon>Craniata</taxon>
        <taxon>Vertebrata</taxon>
        <taxon>Euteleostomi</taxon>
        <taxon>Archelosauria</taxon>
        <taxon>Archosauria</taxon>
        <taxon>Dinosauria</taxon>
        <taxon>Saurischia</taxon>
        <taxon>Theropoda</taxon>
        <taxon>Coelurosauria</taxon>
        <taxon>Aves</taxon>
        <taxon>Neognathae</taxon>
        <taxon>Neoaves</taxon>
        <taxon>Aequornithes</taxon>
        <taxon>Sphenisciformes</taxon>
        <taxon>Spheniscidae</taxon>
        <taxon>Pygoscelis</taxon>
    </lineage>
</organism>
<evidence type="ECO:0000256" key="1">
    <source>
        <dbReference type="ARBA" id="ARBA00010879"/>
    </source>
</evidence>
<dbReference type="EC" id="3.1.26.4" evidence="2"/>
<dbReference type="InterPro" id="IPR000477">
    <property type="entry name" value="RT_dom"/>
</dbReference>
<dbReference type="PROSITE" id="PS50878">
    <property type="entry name" value="RT_POL"/>
    <property type="match status" value="1"/>
</dbReference>
<feature type="non-terminal residue" evidence="4">
    <location>
        <position position="1"/>
    </location>
</feature>
<dbReference type="FunFam" id="3.30.70.270:FF:000020">
    <property type="entry name" value="Transposon Tf2-6 polyprotein-like Protein"/>
    <property type="match status" value="1"/>
</dbReference>
<dbReference type="EMBL" id="KL225166">
    <property type="protein sequence ID" value="KFW68276.1"/>
    <property type="molecule type" value="Genomic_DNA"/>
</dbReference>
<evidence type="ECO:0000313" key="4">
    <source>
        <dbReference type="EMBL" id="KFW68276.1"/>
    </source>
</evidence>
<sequence>WFTVLDLKDAFFCVPLDSGSQELFAFEWENPETGRKTQYTWTVLPQGFKNSPTIFGNQLAKELELWRQENRNGVMLQYVDDILIAGNSREECLELTVSLLNFLGLSGYRVSKGKAQIAQETVIYLGFEILRGQRQLSNERKEAICQLPEPRNVHELRTFLGMVGWCRLWIANYGLMVKPLYELLKSSKGPLQWTNEDRNAYIQLKRALMKAPALGLPNLEKPFELFTH</sequence>
<dbReference type="SUPFAM" id="SSF56672">
    <property type="entry name" value="DNA/RNA polymerases"/>
    <property type="match status" value="1"/>
</dbReference>
<feature type="domain" description="Reverse transcriptase" evidence="3">
    <location>
        <begin position="1"/>
        <end position="129"/>
    </location>
</feature>
<dbReference type="AlphaFoldDB" id="A0A093NVT2"/>
<dbReference type="InterPro" id="IPR043502">
    <property type="entry name" value="DNA/RNA_pol_sf"/>
</dbReference>
<proteinExistence type="inferred from homology"/>
<comment type="similarity">
    <text evidence="1">Belongs to the beta type-B retroviral polymerase family. HERV class-II K(HML-2) pol subfamily.</text>
</comment>
<accession>A0A093NVT2</accession>
<dbReference type="InterPro" id="IPR043128">
    <property type="entry name" value="Rev_trsase/Diguanyl_cyclase"/>
</dbReference>
<dbReference type="STRING" id="9238.A0A093NVT2"/>
<evidence type="ECO:0000256" key="2">
    <source>
        <dbReference type="ARBA" id="ARBA00012180"/>
    </source>
</evidence>
<dbReference type="Pfam" id="PF00078">
    <property type="entry name" value="RVT_1"/>
    <property type="match status" value="1"/>
</dbReference>
<evidence type="ECO:0000313" key="5">
    <source>
        <dbReference type="Proteomes" id="UP000054081"/>
    </source>
</evidence>
<dbReference type="PANTHER" id="PTHR33064:SF36">
    <property type="entry name" value="CCHC-TYPE DOMAIN-CONTAINING PROTEIN"/>
    <property type="match status" value="1"/>
</dbReference>
<dbReference type="PANTHER" id="PTHR33064">
    <property type="entry name" value="POL PROTEIN"/>
    <property type="match status" value="1"/>
</dbReference>